<sequence>MMPGDNQSKMVAIAADATVGNCQNSTASINKCPIPEETFEDVELLEVKSQENETLNNTEESLLQSKDAVPESAIVSIPNPKSSTVGIESTVADKEVLVSNNDSEKTIISENIEFKELLDTSEMTLFENEEKTLEEDSLVVPEEGLDRPLGHSTCQDLETETDINDVNATADIHSNMEVDVDNQDTATCLNNEDHLRTSGEAQLPQDDSGPAPQDNVENDGSNKNKAEEACIEKETMDQTVSQIESEEMDMSINPERDHVTCLTPVTSNGALMSENHEEPGNQSSYVEKETNYTINSESLKTSHTLCQQLAPSCFAPTPKLQKVKIKPKTIKSDVGTIHNLATPSMPNKDGHEEENCSAKNEQHESLTKEMQTTVISNEIPPNVALWSPAPLAFIGKVLTEMGPPLPPVLTPVSTPPRTSKRPPRNAIGKLSFPSPMDTSNSSSNTPVEACITPDGQTCVNSPLRQSVPSSPLQFGSATPKHAVPVPGRLPSTAVSSSPSASCSPSQDNSMRILDTMYPEMSARARTLSILKGNVNLNLCSPNSGTLPTENQSSFKTINSSSTAFTKTESRGAKRALNLPHPKNKIQRLDSPITSHCSKQPPPNNDKHEASIEEGTSTSPQTKALLQKLENQCFDLLPVVQSHLFVGNLPKKPVLRDQEKEVISVICSSNTVKERLGEGSDLHYPDAAKMILLMVSTWPNVFSYSGLLCQAIHAVTKFKTPNELLNCMSAYLGWDKKPPCDIDTVISQTLSEIRSGSFLSFVEHDRYGIDLGPDAWQHIFTVQLLCADKDWKWTYEKVLSQELWPLMNTWVMQSRDQQTPVSDITVATVLRLIGRLGQLGLKQKCVSSVMTVANVINTFGRHGKSEGVPWEVQLAAIYCIYDLSPCNPKSALEALAGWREETSQRVPPGITSCINQIASVCRQVKS</sequence>
<accession>A0A3B3ZY34</accession>
<evidence type="ECO:0000256" key="1">
    <source>
        <dbReference type="SAM" id="MobiDB-lite"/>
    </source>
</evidence>
<dbReference type="Proteomes" id="UP000261520">
    <property type="component" value="Unplaced"/>
</dbReference>
<keyword evidence="4" id="KW-1185">Reference proteome</keyword>
<proteinExistence type="predicted"/>
<reference evidence="3" key="2">
    <citation type="submission" date="2025-09" db="UniProtKB">
        <authorList>
            <consortium name="Ensembl"/>
        </authorList>
    </citation>
    <scope>IDENTIFICATION</scope>
</reference>
<feature type="compositionally biased region" description="Polar residues" evidence="1">
    <location>
        <begin position="461"/>
        <end position="476"/>
    </location>
</feature>
<reference evidence="3" key="1">
    <citation type="submission" date="2025-08" db="UniProtKB">
        <authorList>
            <consortium name="Ensembl"/>
        </authorList>
    </citation>
    <scope>IDENTIFICATION</scope>
</reference>
<dbReference type="STRING" id="409849.ENSPMGP00000009653"/>
<feature type="compositionally biased region" description="Polar residues" evidence="1">
    <location>
        <begin position="436"/>
        <end position="446"/>
    </location>
</feature>
<feature type="region of interest" description="Disordered" evidence="1">
    <location>
        <begin position="461"/>
        <end position="509"/>
    </location>
</feature>
<evidence type="ECO:0000259" key="2">
    <source>
        <dbReference type="Pfam" id="PF25817"/>
    </source>
</evidence>
<organism evidence="3 4">
    <name type="scientific">Periophthalmus magnuspinnatus</name>
    <dbReference type="NCBI Taxonomy" id="409849"/>
    <lineage>
        <taxon>Eukaryota</taxon>
        <taxon>Metazoa</taxon>
        <taxon>Chordata</taxon>
        <taxon>Craniata</taxon>
        <taxon>Vertebrata</taxon>
        <taxon>Euteleostomi</taxon>
        <taxon>Actinopterygii</taxon>
        <taxon>Neopterygii</taxon>
        <taxon>Teleostei</taxon>
        <taxon>Neoteleostei</taxon>
        <taxon>Acanthomorphata</taxon>
        <taxon>Gobiaria</taxon>
        <taxon>Gobiiformes</taxon>
        <taxon>Gobioidei</taxon>
        <taxon>Gobiidae</taxon>
        <taxon>Oxudercinae</taxon>
        <taxon>Periophthalmus</taxon>
    </lineage>
</organism>
<dbReference type="InterPro" id="IPR057881">
    <property type="entry name" value="ICE1_C"/>
</dbReference>
<dbReference type="PANTHER" id="PTHR11852:SF4">
    <property type="entry name" value="LITTLE ELONGATION COMPLEX SUBUNIT 1"/>
    <property type="match status" value="1"/>
</dbReference>
<protein>
    <recommendedName>
        <fullName evidence="2">Little elongation complex subunit 1 C-terminal domain-containing protein</fullName>
    </recommendedName>
</protein>
<evidence type="ECO:0000313" key="4">
    <source>
        <dbReference type="Proteomes" id="UP000261520"/>
    </source>
</evidence>
<dbReference type="Ensembl" id="ENSPMGT00000010295.1">
    <property type="protein sequence ID" value="ENSPMGP00000009653.1"/>
    <property type="gene ID" value="ENSPMGG00000007995.1"/>
</dbReference>
<dbReference type="AlphaFoldDB" id="A0A3B3ZY34"/>
<dbReference type="Pfam" id="PF25817">
    <property type="entry name" value="ICE1_C"/>
    <property type="match status" value="1"/>
</dbReference>
<feature type="compositionally biased region" description="Polar residues" evidence="1">
    <location>
        <begin position="546"/>
        <end position="566"/>
    </location>
</feature>
<feature type="region of interest" description="Disordered" evidence="1">
    <location>
        <begin position="198"/>
        <end position="222"/>
    </location>
</feature>
<feature type="domain" description="Little elongation complex subunit 1 C-terminal" evidence="2">
    <location>
        <begin position="726"/>
        <end position="916"/>
    </location>
</feature>
<feature type="compositionally biased region" description="Low complexity" evidence="1">
    <location>
        <begin position="490"/>
        <end position="505"/>
    </location>
</feature>
<evidence type="ECO:0000313" key="3">
    <source>
        <dbReference type="Ensembl" id="ENSPMGP00000009653.1"/>
    </source>
</evidence>
<feature type="region of interest" description="Disordered" evidence="1">
    <location>
        <begin position="546"/>
        <end position="619"/>
    </location>
</feature>
<feature type="region of interest" description="Disordered" evidence="1">
    <location>
        <begin position="408"/>
        <end position="449"/>
    </location>
</feature>
<name>A0A3B3ZY34_9GOBI</name>
<dbReference type="PANTHER" id="PTHR11852">
    <property type="entry name" value="PLATELET-ACTIVATING FACTOR ACETYLHYDROLASE"/>
    <property type="match status" value="1"/>
</dbReference>